<accession>A0ABW8U8A5</accession>
<protein>
    <submittedName>
        <fullName evidence="1">Uncharacterized protein</fullName>
    </submittedName>
</protein>
<dbReference type="RefSeq" id="WP_407068964.1">
    <property type="nucleotide sequence ID" value="NZ_JBJJXE010000005.1"/>
</dbReference>
<comment type="caution">
    <text evidence="1">The sequence shown here is derived from an EMBL/GenBank/DDBJ whole genome shotgun (WGS) entry which is preliminary data.</text>
</comment>
<dbReference type="EMBL" id="JBJJXE010000005">
    <property type="protein sequence ID" value="MFL1732307.1"/>
    <property type="molecule type" value="Genomic_DNA"/>
</dbReference>
<dbReference type="Proteomes" id="UP001624684">
    <property type="component" value="Unassembled WGS sequence"/>
</dbReference>
<keyword evidence="2" id="KW-1185">Reference proteome</keyword>
<organism evidence="1 2">
    <name type="scientific">Moraxella oculi</name>
    <dbReference type="NCBI Taxonomy" id="2940516"/>
    <lineage>
        <taxon>Bacteria</taxon>
        <taxon>Pseudomonadati</taxon>
        <taxon>Pseudomonadota</taxon>
        <taxon>Gammaproteobacteria</taxon>
        <taxon>Moraxellales</taxon>
        <taxon>Moraxellaceae</taxon>
        <taxon>Moraxella</taxon>
    </lineage>
</organism>
<evidence type="ECO:0000313" key="1">
    <source>
        <dbReference type="EMBL" id="MFL1732307.1"/>
    </source>
</evidence>
<reference evidence="1 2" key="1">
    <citation type="submission" date="2024-11" db="EMBL/GenBank/DDBJ databases">
        <title>First Report of Moraxella oculi in Brazil in an Infectious Bovine Keratoconjunctivitis Outbreak.</title>
        <authorList>
            <person name="Carvalho C.V."/>
            <person name="Domingues R."/>
            <person name="Coutinho C."/>
            <person name="Honorio N.T.B.S."/>
            <person name="Faza D.R.L.R."/>
            <person name="Carvalho W.A."/>
            <person name="Machado A.B.F."/>
            <person name="Martins M.F."/>
            <person name="Gaspar E.B."/>
        </authorList>
    </citation>
    <scope>NUCLEOTIDE SEQUENCE [LARGE SCALE GENOMIC DNA]</scope>
    <source>
        <strain evidence="1 2">2117LE</strain>
    </source>
</reference>
<gene>
    <name evidence="1" type="ORF">ACJHVH_04765</name>
</gene>
<proteinExistence type="predicted"/>
<evidence type="ECO:0000313" key="2">
    <source>
        <dbReference type="Proteomes" id="UP001624684"/>
    </source>
</evidence>
<sequence>MMTFHNVTICVRLAFWCESNVCDECVLMVKSMAIINQGRMRDDTDVR</sequence>
<name>A0ABW8U8A5_9GAMM</name>